<dbReference type="Gene3D" id="3.40.50.300">
    <property type="entry name" value="P-loop containing nucleotide triphosphate hydrolases"/>
    <property type="match status" value="1"/>
</dbReference>
<evidence type="ECO:0000256" key="4">
    <source>
        <dbReference type="ARBA" id="ARBA00022741"/>
    </source>
</evidence>
<gene>
    <name evidence="8" type="ORF">BN000_03701</name>
</gene>
<dbReference type="GO" id="GO:0005524">
    <property type="term" value="F:ATP binding"/>
    <property type="evidence" value="ECO:0007669"/>
    <property type="project" value="UniProtKB-KW"/>
</dbReference>
<keyword evidence="6" id="KW-0472">Membrane</keyword>
<sequence>MPPSKERVRPMLQLNQIHKIFNEGTPDEKVALNNVNLSLNHGDFVTVIGSNGAGKSTLMNIISGVLVPDIGEIQIGGKNVTYTSEFKRSKMIGRVFQDPMAGTAPSMTIEENLAMAYSRNKTRTLRRGVTKKRRDYFREVLESLHLGLENRLNAKVGLLSGGERQALSLLMATYTEPSILLLDEHTAALDPSRAELITTLTREIVDQYKLTTMMVTHNMQQAIDLGNRLIMMDNGQIILEVDEEKKKQLTIESLLQEFKRIRGVQMTNDRAILT</sequence>
<evidence type="ECO:0000256" key="2">
    <source>
        <dbReference type="ARBA" id="ARBA00022448"/>
    </source>
</evidence>
<reference evidence="9" key="1">
    <citation type="submission" date="2015-05" db="EMBL/GenBank/DDBJ databases">
        <authorList>
            <person name="Urmite Genomes"/>
        </authorList>
    </citation>
    <scope>NUCLEOTIDE SEQUENCE [LARGE SCALE GENOMIC DNA]</scope>
    <source>
        <strain evidence="9">LF1</strain>
    </source>
</reference>
<dbReference type="EMBL" id="CVRB01000004">
    <property type="protein sequence ID" value="CRK83710.1"/>
    <property type="molecule type" value="Genomic_DNA"/>
</dbReference>
<dbReference type="PROSITE" id="PS50893">
    <property type="entry name" value="ABC_TRANSPORTER_2"/>
    <property type="match status" value="1"/>
</dbReference>
<evidence type="ECO:0000313" key="9">
    <source>
        <dbReference type="Proteomes" id="UP000199087"/>
    </source>
</evidence>
<accession>A0A0U1P094</accession>
<dbReference type="PANTHER" id="PTHR42788">
    <property type="entry name" value="TAURINE IMPORT ATP-BINDING PROTEIN-RELATED"/>
    <property type="match status" value="1"/>
</dbReference>
<name>A0A0U1P094_9BACI</name>
<protein>
    <submittedName>
        <fullName evidence="8">ABC transporter-like protein</fullName>
    </submittedName>
</protein>
<dbReference type="InterPro" id="IPR017871">
    <property type="entry name" value="ABC_transporter-like_CS"/>
</dbReference>
<dbReference type="Pfam" id="PF00005">
    <property type="entry name" value="ABC_tran"/>
    <property type="match status" value="1"/>
</dbReference>
<dbReference type="PROSITE" id="PS00211">
    <property type="entry name" value="ABC_TRANSPORTER_1"/>
    <property type="match status" value="1"/>
</dbReference>
<dbReference type="Proteomes" id="UP000199087">
    <property type="component" value="Unassembled WGS sequence"/>
</dbReference>
<evidence type="ECO:0000256" key="1">
    <source>
        <dbReference type="ARBA" id="ARBA00004202"/>
    </source>
</evidence>
<dbReference type="STRING" id="1499688.BN000_03701"/>
<dbReference type="AlphaFoldDB" id="A0A0U1P094"/>
<dbReference type="InterPro" id="IPR003439">
    <property type="entry name" value="ABC_transporter-like_ATP-bd"/>
</dbReference>
<dbReference type="PANTHER" id="PTHR42788:SF7">
    <property type="entry name" value="NITRATE ABC TRANSPORTER ATP-BINDING PROTEIN"/>
    <property type="match status" value="1"/>
</dbReference>
<dbReference type="InterPro" id="IPR003593">
    <property type="entry name" value="AAA+_ATPase"/>
</dbReference>
<proteinExistence type="predicted"/>
<dbReference type="InterPro" id="IPR027417">
    <property type="entry name" value="P-loop_NTPase"/>
</dbReference>
<organism evidence="8 9">
    <name type="scientific">Neobacillus massiliamazoniensis</name>
    <dbReference type="NCBI Taxonomy" id="1499688"/>
    <lineage>
        <taxon>Bacteria</taxon>
        <taxon>Bacillati</taxon>
        <taxon>Bacillota</taxon>
        <taxon>Bacilli</taxon>
        <taxon>Bacillales</taxon>
        <taxon>Bacillaceae</taxon>
        <taxon>Neobacillus</taxon>
    </lineage>
</organism>
<evidence type="ECO:0000313" key="8">
    <source>
        <dbReference type="EMBL" id="CRK83710.1"/>
    </source>
</evidence>
<dbReference type="SUPFAM" id="SSF52540">
    <property type="entry name" value="P-loop containing nucleoside triphosphate hydrolases"/>
    <property type="match status" value="1"/>
</dbReference>
<dbReference type="InterPro" id="IPR050166">
    <property type="entry name" value="ABC_transporter_ATP-bind"/>
</dbReference>
<dbReference type="GO" id="GO:0016887">
    <property type="term" value="F:ATP hydrolysis activity"/>
    <property type="evidence" value="ECO:0007669"/>
    <property type="project" value="InterPro"/>
</dbReference>
<evidence type="ECO:0000259" key="7">
    <source>
        <dbReference type="PROSITE" id="PS50893"/>
    </source>
</evidence>
<evidence type="ECO:0000256" key="5">
    <source>
        <dbReference type="ARBA" id="ARBA00022840"/>
    </source>
</evidence>
<keyword evidence="9" id="KW-1185">Reference proteome</keyword>
<keyword evidence="2" id="KW-0813">Transport</keyword>
<keyword evidence="4" id="KW-0547">Nucleotide-binding</keyword>
<keyword evidence="3" id="KW-1003">Cell membrane</keyword>
<evidence type="ECO:0000256" key="6">
    <source>
        <dbReference type="ARBA" id="ARBA00023136"/>
    </source>
</evidence>
<evidence type="ECO:0000256" key="3">
    <source>
        <dbReference type="ARBA" id="ARBA00022475"/>
    </source>
</evidence>
<comment type="subcellular location">
    <subcellularLocation>
        <location evidence="1">Cell membrane</location>
        <topology evidence="1">Peripheral membrane protein</topology>
    </subcellularLocation>
</comment>
<dbReference type="SMART" id="SM00382">
    <property type="entry name" value="AAA"/>
    <property type="match status" value="1"/>
</dbReference>
<feature type="domain" description="ABC transporter" evidence="7">
    <location>
        <begin position="12"/>
        <end position="259"/>
    </location>
</feature>
<dbReference type="GO" id="GO:0005886">
    <property type="term" value="C:plasma membrane"/>
    <property type="evidence" value="ECO:0007669"/>
    <property type="project" value="UniProtKB-SubCell"/>
</dbReference>
<keyword evidence="5" id="KW-0067">ATP-binding</keyword>